<evidence type="ECO:0000313" key="2">
    <source>
        <dbReference type="EMBL" id="RKT50014.1"/>
    </source>
</evidence>
<sequence length="100" mass="10907">MKRLCLIAALVAVPALADELPRTPLAASTVDGEKVRLFPNGRWEYVDPAKAEAARKLAADYPENQTRPIDSQGIMVGGIGRYVTPGDKDYNRGSLNPKLR</sequence>
<dbReference type="Proteomes" id="UP000270626">
    <property type="component" value="Unassembled WGS sequence"/>
</dbReference>
<dbReference type="AlphaFoldDB" id="A0A495VL22"/>
<feature type="chain" id="PRO_5019791067" evidence="1">
    <location>
        <begin position="18"/>
        <end position="100"/>
    </location>
</feature>
<keyword evidence="1" id="KW-0732">Signal</keyword>
<dbReference type="EMBL" id="RBXP01000019">
    <property type="protein sequence ID" value="RKT50014.1"/>
    <property type="molecule type" value="Genomic_DNA"/>
</dbReference>
<protein>
    <submittedName>
        <fullName evidence="2">Uncharacterized protein</fullName>
    </submittedName>
</protein>
<feature type="signal peptide" evidence="1">
    <location>
        <begin position="1"/>
        <end position="17"/>
    </location>
</feature>
<dbReference type="OrthoDB" id="8537434at2"/>
<accession>A0A495VL22</accession>
<evidence type="ECO:0000256" key="1">
    <source>
        <dbReference type="SAM" id="SignalP"/>
    </source>
</evidence>
<dbReference type="RefSeq" id="WP_121459425.1">
    <property type="nucleotide sequence ID" value="NZ_RBXP01000019.1"/>
</dbReference>
<name>A0A495VL22_9RHOO</name>
<comment type="caution">
    <text evidence="2">The sequence shown here is derived from an EMBL/GenBank/DDBJ whole genome shotgun (WGS) entry which is preliminary data.</text>
</comment>
<evidence type="ECO:0000313" key="3">
    <source>
        <dbReference type="Proteomes" id="UP000270626"/>
    </source>
</evidence>
<keyword evidence="3" id="KW-1185">Reference proteome</keyword>
<proteinExistence type="predicted"/>
<reference evidence="2 3" key="1">
    <citation type="submission" date="2018-10" db="EMBL/GenBank/DDBJ databases">
        <title>Genomic Encyclopedia of Type Strains, Phase IV (KMG-IV): sequencing the most valuable type-strain genomes for metagenomic binning, comparative biology and taxonomic classification.</title>
        <authorList>
            <person name="Goeker M."/>
        </authorList>
    </citation>
    <scope>NUCLEOTIDE SEQUENCE [LARGE SCALE GENOMIC DNA]</scope>
    <source>
        <strain evidence="2 3">DSM 23841</strain>
    </source>
</reference>
<organism evidence="2 3">
    <name type="scientific">Azonexus fungiphilus</name>
    <dbReference type="NCBI Taxonomy" id="146940"/>
    <lineage>
        <taxon>Bacteria</taxon>
        <taxon>Pseudomonadati</taxon>
        <taxon>Pseudomonadota</taxon>
        <taxon>Betaproteobacteria</taxon>
        <taxon>Rhodocyclales</taxon>
        <taxon>Azonexaceae</taxon>
        <taxon>Azonexus</taxon>
    </lineage>
</organism>
<gene>
    <name evidence="2" type="ORF">DFR40_3157</name>
</gene>